<dbReference type="GO" id="GO:0003924">
    <property type="term" value="F:GTPase activity"/>
    <property type="evidence" value="ECO:0007669"/>
    <property type="project" value="InterPro"/>
</dbReference>
<dbReference type="InterPro" id="IPR001019">
    <property type="entry name" value="Gprotein_alpha_su"/>
</dbReference>
<dbReference type="Proteomes" id="UP000284706">
    <property type="component" value="Unassembled WGS sequence"/>
</dbReference>
<dbReference type="OrthoDB" id="5817230at2759"/>
<dbReference type="GO" id="GO:0031683">
    <property type="term" value="F:G-protein beta/gamma-subunit complex binding"/>
    <property type="evidence" value="ECO:0007669"/>
    <property type="project" value="InterPro"/>
</dbReference>
<dbReference type="PROSITE" id="PS51882">
    <property type="entry name" value="G_ALPHA"/>
    <property type="match status" value="1"/>
</dbReference>
<dbReference type="Pfam" id="PF00503">
    <property type="entry name" value="G-alpha"/>
    <property type="match status" value="1"/>
</dbReference>
<evidence type="ECO:0000256" key="3">
    <source>
        <dbReference type="ARBA" id="ARBA00022842"/>
    </source>
</evidence>
<keyword evidence="5" id="KW-0807">Transducer</keyword>
<evidence type="ECO:0000256" key="2">
    <source>
        <dbReference type="ARBA" id="ARBA00022741"/>
    </source>
</evidence>
<reference evidence="8 9" key="1">
    <citation type="journal article" date="2018" name="Evol. Lett.">
        <title>Horizontal gene cluster transfer increased hallucinogenic mushroom diversity.</title>
        <authorList>
            <person name="Reynolds H.T."/>
            <person name="Vijayakumar V."/>
            <person name="Gluck-Thaler E."/>
            <person name="Korotkin H.B."/>
            <person name="Matheny P.B."/>
            <person name="Slot J.C."/>
        </authorList>
    </citation>
    <scope>NUCLEOTIDE SEQUENCE [LARGE SCALE GENOMIC DNA]</scope>
    <source>
        <strain evidence="8 9">SRW20</strain>
    </source>
</reference>
<dbReference type="SUPFAM" id="SSF52540">
    <property type="entry name" value="P-loop containing nucleoside triphosphate hydrolases"/>
    <property type="match status" value="1"/>
</dbReference>
<dbReference type="PANTHER" id="PTHR10218">
    <property type="entry name" value="GTP-BINDING PROTEIN ALPHA SUBUNIT"/>
    <property type="match status" value="1"/>
</dbReference>
<dbReference type="SMART" id="SM00275">
    <property type="entry name" value="G_alpha"/>
    <property type="match status" value="1"/>
</dbReference>
<keyword evidence="1 7" id="KW-0479">Metal-binding</keyword>
<dbReference type="GO" id="GO:0005834">
    <property type="term" value="C:heterotrimeric G-protein complex"/>
    <property type="evidence" value="ECO:0007669"/>
    <property type="project" value="TreeGrafter"/>
</dbReference>
<dbReference type="InParanoid" id="A0A409Y0L1"/>
<dbReference type="GO" id="GO:0007189">
    <property type="term" value="P:adenylate cyclase-activating G protein-coupled receptor signaling pathway"/>
    <property type="evidence" value="ECO:0007669"/>
    <property type="project" value="TreeGrafter"/>
</dbReference>
<protein>
    <submittedName>
        <fullName evidence="8">Uncharacterized protein</fullName>
    </submittedName>
</protein>
<dbReference type="GO" id="GO:0005737">
    <property type="term" value="C:cytoplasm"/>
    <property type="evidence" value="ECO:0007669"/>
    <property type="project" value="TreeGrafter"/>
</dbReference>
<keyword evidence="4 6" id="KW-0342">GTP-binding</keyword>
<evidence type="ECO:0000256" key="7">
    <source>
        <dbReference type="PIRSR" id="PIRSR601019-2"/>
    </source>
</evidence>
<dbReference type="InterPro" id="IPR027417">
    <property type="entry name" value="P-loop_NTPase"/>
</dbReference>
<sequence length="345" mass="38982">MAKSEEFGCRCPLSKGLLSMIICQPWEVRTPQFPHSRLSFGSHGPRAWCSYNSRGWVTILPVVGARTSTQGITLGINTRLTRSFSLLTEGVEASGKTTILNQARLGLQGTFDTQEREVCRQKIDHLILRGLDVIQELYDDDDSFAGEILSNSSDIISSNYLPSDSDILQASSMTTGISDARFVVNGLDVRVLDCGGTRAERKKWLNYFGSVSTLVICVPLGDYDLNFREEKGSWRQENNQVEESLRIFESLVKLSWFRRSQIIVLFTKIDLLEQKLHKEPLRSYFLDYVGGPEETEVINFFFWKFVHSKAVPAGMRLEVLYASFGSSKSHSDVLLDPARFSQRIL</sequence>
<evidence type="ECO:0000256" key="4">
    <source>
        <dbReference type="ARBA" id="ARBA00023134"/>
    </source>
</evidence>
<evidence type="ECO:0000313" key="8">
    <source>
        <dbReference type="EMBL" id="PPQ96550.1"/>
    </source>
</evidence>
<dbReference type="PANTHER" id="PTHR10218:SF369">
    <property type="entry name" value="GUANINE NUCLEOTIDE-BINDING PROTEIN ALPHA-2 SUBUNIT"/>
    <property type="match status" value="1"/>
</dbReference>
<evidence type="ECO:0000256" key="5">
    <source>
        <dbReference type="ARBA" id="ARBA00023224"/>
    </source>
</evidence>
<keyword evidence="2 6" id="KW-0547">Nucleotide-binding</keyword>
<dbReference type="AlphaFoldDB" id="A0A409Y0L1"/>
<name>A0A409Y0L1_9AGAR</name>
<dbReference type="EMBL" id="NHYE01001357">
    <property type="protein sequence ID" value="PPQ96550.1"/>
    <property type="molecule type" value="Genomic_DNA"/>
</dbReference>
<keyword evidence="9" id="KW-1185">Reference proteome</keyword>
<keyword evidence="3 7" id="KW-0460">Magnesium</keyword>
<dbReference type="GO" id="GO:0001664">
    <property type="term" value="F:G protein-coupled receptor binding"/>
    <property type="evidence" value="ECO:0007669"/>
    <property type="project" value="TreeGrafter"/>
</dbReference>
<organism evidence="8 9">
    <name type="scientific">Gymnopilus dilepis</name>
    <dbReference type="NCBI Taxonomy" id="231916"/>
    <lineage>
        <taxon>Eukaryota</taxon>
        <taxon>Fungi</taxon>
        <taxon>Dikarya</taxon>
        <taxon>Basidiomycota</taxon>
        <taxon>Agaricomycotina</taxon>
        <taxon>Agaricomycetes</taxon>
        <taxon>Agaricomycetidae</taxon>
        <taxon>Agaricales</taxon>
        <taxon>Agaricineae</taxon>
        <taxon>Hymenogastraceae</taxon>
        <taxon>Gymnopilus</taxon>
    </lineage>
</organism>
<evidence type="ECO:0000256" key="6">
    <source>
        <dbReference type="PIRSR" id="PIRSR601019-1"/>
    </source>
</evidence>
<dbReference type="STRING" id="231916.A0A409Y0L1"/>
<evidence type="ECO:0000256" key="1">
    <source>
        <dbReference type="ARBA" id="ARBA00022723"/>
    </source>
</evidence>
<dbReference type="Gene3D" id="3.40.50.300">
    <property type="entry name" value="P-loop containing nucleotide triphosphate hydrolases"/>
    <property type="match status" value="1"/>
</dbReference>
<dbReference type="GO" id="GO:0046872">
    <property type="term" value="F:metal ion binding"/>
    <property type="evidence" value="ECO:0007669"/>
    <property type="project" value="UniProtKB-KW"/>
</dbReference>
<comment type="caution">
    <text evidence="8">The sequence shown here is derived from an EMBL/GenBank/DDBJ whole genome shotgun (WGS) entry which is preliminary data.</text>
</comment>
<accession>A0A409Y0L1</accession>
<dbReference type="FunFam" id="3.40.50.300:FF:000692">
    <property type="entry name" value="Guanine nucleotide-binding protein subunit alpha"/>
    <property type="match status" value="1"/>
</dbReference>
<evidence type="ECO:0000313" key="9">
    <source>
        <dbReference type="Proteomes" id="UP000284706"/>
    </source>
</evidence>
<dbReference type="GO" id="GO:0005525">
    <property type="term" value="F:GTP binding"/>
    <property type="evidence" value="ECO:0007669"/>
    <property type="project" value="UniProtKB-KW"/>
</dbReference>
<proteinExistence type="predicted"/>
<gene>
    <name evidence="8" type="ORF">CVT26_006337</name>
</gene>
<feature type="binding site" evidence="6">
    <location>
        <begin position="168"/>
        <end position="174"/>
    </location>
    <ligand>
        <name>GTP</name>
        <dbReference type="ChEBI" id="CHEBI:37565"/>
    </ligand>
</feature>
<feature type="binding site" evidence="7">
    <location>
        <position position="174"/>
    </location>
    <ligand>
        <name>Mg(2+)</name>
        <dbReference type="ChEBI" id="CHEBI:18420"/>
    </ligand>
</feature>